<reference evidence="2 3" key="1">
    <citation type="submission" date="2013-08" db="EMBL/GenBank/DDBJ databases">
        <title>Genome of Pontibacillus chungwhensis.</title>
        <authorList>
            <person name="Wang Q."/>
            <person name="Wang G."/>
        </authorList>
    </citation>
    <scope>NUCLEOTIDE SEQUENCE [LARGE SCALE GENOMIC DNA]</scope>
    <source>
        <strain evidence="2 3">BH030062</strain>
    </source>
</reference>
<dbReference type="EMBL" id="AVBG01000016">
    <property type="protein sequence ID" value="KGP90085.1"/>
    <property type="molecule type" value="Genomic_DNA"/>
</dbReference>
<comment type="caution">
    <text evidence="2">The sequence shown here is derived from an EMBL/GenBank/DDBJ whole genome shotgun (WGS) entry which is preliminary data.</text>
</comment>
<feature type="signal peptide" evidence="1">
    <location>
        <begin position="1"/>
        <end position="21"/>
    </location>
</feature>
<evidence type="ECO:0000313" key="2">
    <source>
        <dbReference type="EMBL" id="KGP90085.1"/>
    </source>
</evidence>
<feature type="chain" id="PRO_5038661435" evidence="1">
    <location>
        <begin position="22"/>
        <end position="341"/>
    </location>
</feature>
<dbReference type="AlphaFoldDB" id="A0A0A2V8N2"/>
<evidence type="ECO:0000256" key="1">
    <source>
        <dbReference type="SAM" id="SignalP"/>
    </source>
</evidence>
<sequence>MKKRYWLWIVASLMLVLSACGEKSKEDVVQSLQKKLEEMSGYKTEATMTLKTGEEEQKYKIDVWHKKKDYYRVLLNNEQDEKNSQIILKNEDGVYVLTPALNKSFKFQSDWPNNSSQPYLYNSLVADVVKDQDASFETTETYYVFETKTNYQNSKNLPYQEIYFDKKSLTPVMVKVLDKDRKPLVEVEFSSFELNPKFSDDAFTTEKNMTSGALGIPVMADGVENEPTPFTVLYPEASVGNAELDEQKEIDMENGKRVILSFKGDKSYTLIQESWTSYPASATVPVEVSGEIVDLGFTMGALSGTTLEWSHEGMNFYLASEDLTKEEMIQVAQSVQGKVVK</sequence>
<dbReference type="SUPFAM" id="SSF89392">
    <property type="entry name" value="Prokaryotic lipoproteins and lipoprotein localization factors"/>
    <property type="match status" value="1"/>
</dbReference>
<dbReference type="InterPro" id="IPR052944">
    <property type="entry name" value="Sporulation_related"/>
</dbReference>
<dbReference type="eggNOG" id="COG2834">
    <property type="taxonomic scope" value="Bacteria"/>
</dbReference>
<dbReference type="InterPro" id="IPR029046">
    <property type="entry name" value="LolA/LolB/LppX"/>
</dbReference>
<gene>
    <name evidence="2" type="ORF">N780_06740</name>
</gene>
<dbReference type="Gene3D" id="2.50.20.10">
    <property type="entry name" value="Lipoprotein localisation LolA/LolB/LppX"/>
    <property type="match status" value="1"/>
</dbReference>
<dbReference type="PANTHER" id="PTHR37507">
    <property type="entry name" value="SPORULATION PROTEIN YDCC"/>
    <property type="match status" value="1"/>
</dbReference>
<keyword evidence="1" id="KW-0732">Signal</keyword>
<dbReference type="PANTHER" id="PTHR37507:SF2">
    <property type="entry name" value="SPORULATION PROTEIN YDCC"/>
    <property type="match status" value="1"/>
</dbReference>
<proteinExistence type="predicted"/>
<dbReference type="OrthoDB" id="9785380at2"/>
<dbReference type="RefSeq" id="WP_036786627.1">
    <property type="nucleotide sequence ID" value="NZ_AVBG01000016.1"/>
</dbReference>
<dbReference type="STRING" id="1385513.N780_06740"/>
<dbReference type="Proteomes" id="UP000030153">
    <property type="component" value="Unassembled WGS sequence"/>
</dbReference>
<organism evidence="2 3">
    <name type="scientific">Pontibacillus chungwhensis BH030062</name>
    <dbReference type="NCBI Taxonomy" id="1385513"/>
    <lineage>
        <taxon>Bacteria</taxon>
        <taxon>Bacillati</taxon>
        <taxon>Bacillota</taxon>
        <taxon>Bacilli</taxon>
        <taxon>Bacillales</taxon>
        <taxon>Bacillaceae</taxon>
        <taxon>Pontibacillus</taxon>
    </lineage>
</organism>
<name>A0A0A2V8N2_9BACI</name>
<dbReference type="PROSITE" id="PS51257">
    <property type="entry name" value="PROKAR_LIPOPROTEIN"/>
    <property type="match status" value="1"/>
</dbReference>
<protein>
    <submittedName>
        <fullName evidence="2">Sporulation protein</fullName>
    </submittedName>
</protein>
<keyword evidence="3" id="KW-1185">Reference proteome</keyword>
<accession>A0A0A2V8N2</accession>
<evidence type="ECO:0000313" key="3">
    <source>
        <dbReference type="Proteomes" id="UP000030153"/>
    </source>
</evidence>